<protein>
    <submittedName>
        <fullName evidence="1">Uncharacterized protein</fullName>
    </submittedName>
</protein>
<dbReference type="Proteomes" id="UP000308600">
    <property type="component" value="Unassembled WGS sequence"/>
</dbReference>
<organism evidence="1 2">
    <name type="scientific">Pluteus cervinus</name>
    <dbReference type="NCBI Taxonomy" id="181527"/>
    <lineage>
        <taxon>Eukaryota</taxon>
        <taxon>Fungi</taxon>
        <taxon>Dikarya</taxon>
        <taxon>Basidiomycota</taxon>
        <taxon>Agaricomycotina</taxon>
        <taxon>Agaricomycetes</taxon>
        <taxon>Agaricomycetidae</taxon>
        <taxon>Agaricales</taxon>
        <taxon>Pluteineae</taxon>
        <taxon>Pluteaceae</taxon>
        <taxon>Pluteus</taxon>
    </lineage>
</organism>
<keyword evidence="2" id="KW-1185">Reference proteome</keyword>
<proteinExistence type="predicted"/>
<evidence type="ECO:0000313" key="1">
    <source>
        <dbReference type="EMBL" id="TFK70132.1"/>
    </source>
</evidence>
<dbReference type="EMBL" id="ML208318">
    <property type="protein sequence ID" value="TFK70132.1"/>
    <property type="molecule type" value="Genomic_DNA"/>
</dbReference>
<accession>A0ACD3AYS9</accession>
<evidence type="ECO:0000313" key="2">
    <source>
        <dbReference type="Proteomes" id="UP000308600"/>
    </source>
</evidence>
<reference evidence="1 2" key="1">
    <citation type="journal article" date="2019" name="Nat. Ecol. Evol.">
        <title>Megaphylogeny resolves global patterns of mushroom evolution.</title>
        <authorList>
            <person name="Varga T."/>
            <person name="Krizsan K."/>
            <person name="Foldi C."/>
            <person name="Dima B."/>
            <person name="Sanchez-Garcia M."/>
            <person name="Sanchez-Ramirez S."/>
            <person name="Szollosi G.J."/>
            <person name="Szarkandi J.G."/>
            <person name="Papp V."/>
            <person name="Albert L."/>
            <person name="Andreopoulos W."/>
            <person name="Angelini C."/>
            <person name="Antonin V."/>
            <person name="Barry K.W."/>
            <person name="Bougher N.L."/>
            <person name="Buchanan P."/>
            <person name="Buyck B."/>
            <person name="Bense V."/>
            <person name="Catcheside P."/>
            <person name="Chovatia M."/>
            <person name="Cooper J."/>
            <person name="Damon W."/>
            <person name="Desjardin D."/>
            <person name="Finy P."/>
            <person name="Geml J."/>
            <person name="Haridas S."/>
            <person name="Hughes K."/>
            <person name="Justo A."/>
            <person name="Karasinski D."/>
            <person name="Kautmanova I."/>
            <person name="Kiss B."/>
            <person name="Kocsube S."/>
            <person name="Kotiranta H."/>
            <person name="LaButti K.M."/>
            <person name="Lechner B.E."/>
            <person name="Liimatainen K."/>
            <person name="Lipzen A."/>
            <person name="Lukacs Z."/>
            <person name="Mihaltcheva S."/>
            <person name="Morgado L.N."/>
            <person name="Niskanen T."/>
            <person name="Noordeloos M.E."/>
            <person name="Ohm R.A."/>
            <person name="Ortiz-Santana B."/>
            <person name="Ovrebo C."/>
            <person name="Racz N."/>
            <person name="Riley R."/>
            <person name="Savchenko A."/>
            <person name="Shiryaev A."/>
            <person name="Soop K."/>
            <person name="Spirin V."/>
            <person name="Szebenyi C."/>
            <person name="Tomsovsky M."/>
            <person name="Tulloss R.E."/>
            <person name="Uehling J."/>
            <person name="Grigoriev I.V."/>
            <person name="Vagvolgyi C."/>
            <person name="Papp T."/>
            <person name="Martin F.M."/>
            <person name="Miettinen O."/>
            <person name="Hibbett D.S."/>
            <person name="Nagy L.G."/>
        </authorList>
    </citation>
    <scope>NUCLEOTIDE SEQUENCE [LARGE SCALE GENOMIC DNA]</scope>
    <source>
        <strain evidence="1 2">NL-1719</strain>
    </source>
</reference>
<sequence>MSALPLDILDTIARNLQHNTAALKAACLVARQWQLVFQRVLFSHVQIKDEISSNNFLAAIQDQSSVASLIRSLELQFTAEPTDTLFVKLPLLQSLSICARRTLSPKFCTALRPALRSQHLTSLTLQDVKWFPLQILNEAVALEHFSSIGTSYHAGGDKALANDGQSQARLHTLSLSAMGSDKHELIKWLTHPGCILDLRGVKSLGFRADYGFDSHVFRRLLSRIPSTLEHLNYQAPGQSTSTTDSIVQSLLNAFNLTRFTDLRSLTIYTYLNTVPGFSKIDLLPWCVAFVSTLSTPSKLESLRIRCSWTFSRSTSDPSSSNSRLQRWDDFDDLLSSTAFSKLGQVTLYLAFAGGSTSLDRSKNFISRRLPRLVRQGKLRVVASQDLGY</sequence>
<gene>
    <name evidence="1" type="ORF">BDN72DRAFT_877996</name>
</gene>
<name>A0ACD3AYS9_9AGAR</name>